<dbReference type="AlphaFoldDB" id="A0AAV1JRM6"/>
<name>A0AAV1JRM6_9NEOP</name>
<dbReference type="Proteomes" id="UP001497472">
    <property type="component" value="Unassembled WGS sequence"/>
</dbReference>
<reference evidence="1 2" key="1">
    <citation type="submission" date="2023-11" db="EMBL/GenBank/DDBJ databases">
        <authorList>
            <person name="Okamura Y."/>
        </authorList>
    </citation>
    <scope>NUCLEOTIDE SEQUENCE [LARGE SCALE GENOMIC DNA]</scope>
</reference>
<comment type="caution">
    <text evidence="1">The sequence shown here is derived from an EMBL/GenBank/DDBJ whole genome shotgun (WGS) entry which is preliminary data.</text>
</comment>
<organism evidence="1 2">
    <name type="scientific">Leptosia nina</name>
    <dbReference type="NCBI Taxonomy" id="320188"/>
    <lineage>
        <taxon>Eukaryota</taxon>
        <taxon>Metazoa</taxon>
        <taxon>Ecdysozoa</taxon>
        <taxon>Arthropoda</taxon>
        <taxon>Hexapoda</taxon>
        <taxon>Insecta</taxon>
        <taxon>Pterygota</taxon>
        <taxon>Neoptera</taxon>
        <taxon>Endopterygota</taxon>
        <taxon>Lepidoptera</taxon>
        <taxon>Glossata</taxon>
        <taxon>Ditrysia</taxon>
        <taxon>Papilionoidea</taxon>
        <taxon>Pieridae</taxon>
        <taxon>Pierinae</taxon>
        <taxon>Leptosia</taxon>
    </lineage>
</organism>
<accession>A0AAV1JRM6</accession>
<sequence>MITDMYAPLPAPPNKTIDVNFRSKGFSQLIALTQLVRAGNEGWMQVMVPAPNRHRALSIRDAPMTEKVIFKGAPLINTHYPIAALFYCHRGLLRMLI</sequence>
<dbReference type="EMBL" id="CAVLEF010000132">
    <property type="protein sequence ID" value="CAK1552170.1"/>
    <property type="molecule type" value="Genomic_DNA"/>
</dbReference>
<proteinExistence type="predicted"/>
<gene>
    <name evidence="1" type="ORF">LNINA_LOCUS11235</name>
</gene>
<protein>
    <submittedName>
        <fullName evidence="1">Uncharacterized protein</fullName>
    </submittedName>
</protein>
<evidence type="ECO:0000313" key="1">
    <source>
        <dbReference type="EMBL" id="CAK1552170.1"/>
    </source>
</evidence>
<keyword evidence="2" id="KW-1185">Reference proteome</keyword>
<evidence type="ECO:0000313" key="2">
    <source>
        <dbReference type="Proteomes" id="UP001497472"/>
    </source>
</evidence>